<evidence type="ECO:0000256" key="1">
    <source>
        <dbReference type="SAM" id="MobiDB-lite"/>
    </source>
</evidence>
<gene>
    <name evidence="3" type="ORF">HHUB_4318</name>
</gene>
<evidence type="ECO:0000313" key="4">
    <source>
        <dbReference type="Proteomes" id="UP000066737"/>
    </source>
</evidence>
<feature type="domain" description="DUF7260" evidence="2">
    <location>
        <begin position="5"/>
        <end position="253"/>
    </location>
</feature>
<proteinExistence type="predicted"/>
<keyword evidence="4" id="KW-1185">Reference proteome</keyword>
<feature type="region of interest" description="Disordered" evidence="1">
    <location>
        <begin position="41"/>
        <end position="65"/>
    </location>
</feature>
<reference evidence="4" key="1">
    <citation type="journal article" date="2016" name="Environ. Microbiol.">
        <title>The complete genome of a viable archaeum isolated from 123-million-year-old rock salt.</title>
        <authorList>
            <person name="Jaakkola S.T."/>
            <person name="Pfeiffer F."/>
            <person name="Ravantti J.J."/>
            <person name="Guo Q."/>
            <person name="Liu Y."/>
            <person name="Chen X."/>
            <person name="Ma H."/>
            <person name="Yang C."/>
            <person name="Oksanen H.M."/>
            <person name="Bamford D.H."/>
        </authorList>
    </citation>
    <scope>NUCLEOTIDE SEQUENCE</scope>
    <source>
        <strain evidence="4">JI20-1</strain>
        <plasmid evidence="4">Plasmid pSTJ001</plasmid>
    </source>
</reference>
<dbReference type="Proteomes" id="UP000066737">
    <property type="component" value="Plasmid pSTJ001"/>
</dbReference>
<dbReference type="AlphaFoldDB" id="A0A0U5H8T6"/>
<accession>A0A0U5H8T6</accession>
<dbReference type="OrthoDB" id="213880at2157"/>
<dbReference type="EMBL" id="LN831303">
    <property type="protein sequence ID" value="CQH64208.1"/>
    <property type="molecule type" value="Genomic_DNA"/>
</dbReference>
<dbReference type="RefSeq" id="WP_059058768.1">
    <property type="nucleotide sequence ID" value="NZ_LN831303.1"/>
</dbReference>
<organism evidence="3 4">
    <name type="scientific">Halobacterium hubeiense</name>
    <dbReference type="NCBI Taxonomy" id="1407499"/>
    <lineage>
        <taxon>Archaea</taxon>
        <taxon>Methanobacteriati</taxon>
        <taxon>Methanobacteriota</taxon>
        <taxon>Stenosarchaea group</taxon>
        <taxon>Halobacteria</taxon>
        <taxon>Halobacteriales</taxon>
        <taxon>Halobacteriaceae</taxon>
        <taxon>Halobacterium</taxon>
    </lineage>
</organism>
<dbReference type="Pfam" id="PF23921">
    <property type="entry name" value="DUF7260"/>
    <property type="match status" value="1"/>
</dbReference>
<dbReference type="GeneID" id="26660617"/>
<evidence type="ECO:0000313" key="3">
    <source>
        <dbReference type="EMBL" id="CQH64208.1"/>
    </source>
</evidence>
<name>A0A0U5H8T6_9EURY</name>
<sequence length="264" mass="28707">MPSDTHLDAARDLARAERESVRGKLDAYDQFVARVQDLPLESSHPGQRAPALPAGGAQSSGSAASTETGCASVRAAFRDTIRPYSVEDIDNDEPLLETIRSELSDSIAVALAPTTDAGFTSSLRDAIVAAVESRRVEAHVMQAGLDAELDELAAASETLEPILTWLYDADETPLTDLGFDQLRARHAKLAAHRERCAQLLAERQAFLHRSTKHAGQAGMQHRMLVRYLYADLPVVFPVLAAGVRVETLCADAQRTVREHLTCRV</sequence>
<dbReference type="InterPro" id="IPR055684">
    <property type="entry name" value="DUF7260"/>
</dbReference>
<feature type="compositionally biased region" description="Low complexity" evidence="1">
    <location>
        <begin position="49"/>
        <end position="65"/>
    </location>
</feature>
<geneLocation type="plasmid" evidence="4">
    <name>pSTJ001</name>
</geneLocation>
<evidence type="ECO:0000259" key="2">
    <source>
        <dbReference type="Pfam" id="PF23921"/>
    </source>
</evidence>
<dbReference type="KEGG" id="hhb:Hhub_4318"/>
<protein>
    <recommendedName>
        <fullName evidence="2">DUF7260 domain-containing protein</fullName>
    </recommendedName>
</protein>